<evidence type="ECO:0000313" key="4">
    <source>
        <dbReference type="Proteomes" id="UP000199636"/>
    </source>
</evidence>
<feature type="domain" description="Glycosyltransferase 2-like" evidence="2">
    <location>
        <begin position="38"/>
        <end position="117"/>
    </location>
</feature>
<dbReference type="AlphaFoldDB" id="A0A1G8C2W1"/>
<dbReference type="Pfam" id="PF00535">
    <property type="entry name" value="Glycos_transf_2"/>
    <property type="match status" value="1"/>
</dbReference>
<organism evidence="3 4">
    <name type="scientific">Pseudomonas panipatensis</name>
    <dbReference type="NCBI Taxonomy" id="428992"/>
    <lineage>
        <taxon>Bacteria</taxon>
        <taxon>Pseudomonadati</taxon>
        <taxon>Pseudomonadota</taxon>
        <taxon>Gammaproteobacteria</taxon>
        <taxon>Pseudomonadales</taxon>
        <taxon>Pseudomonadaceae</taxon>
        <taxon>Pseudomonas</taxon>
    </lineage>
</organism>
<dbReference type="Gene3D" id="3.40.50.150">
    <property type="entry name" value="Vaccinia Virus protein VP39"/>
    <property type="match status" value="1"/>
</dbReference>
<dbReference type="RefSeq" id="WP_090260209.1">
    <property type="nucleotide sequence ID" value="NZ_FNDS01000001.1"/>
</dbReference>
<accession>A0A1G8C2W1</accession>
<dbReference type="Gene3D" id="3.90.550.10">
    <property type="entry name" value="Spore Coat Polysaccharide Biosynthesis Protein SpsA, Chain A"/>
    <property type="match status" value="1"/>
</dbReference>
<keyword evidence="3" id="KW-0489">Methyltransferase</keyword>
<keyword evidence="1" id="KW-1003">Cell membrane</keyword>
<dbReference type="STRING" id="428992.SAMN05216272_101360"/>
<evidence type="ECO:0000259" key="2">
    <source>
        <dbReference type="Pfam" id="PF00535"/>
    </source>
</evidence>
<dbReference type="OrthoDB" id="5679686at2"/>
<dbReference type="EMBL" id="FNDS01000001">
    <property type="protein sequence ID" value="SDH39703.1"/>
    <property type="molecule type" value="Genomic_DNA"/>
</dbReference>
<keyword evidence="4" id="KW-1185">Reference proteome</keyword>
<evidence type="ECO:0000313" key="3">
    <source>
        <dbReference type="EMBL" id="SDH39703.1"/>
    </source>
</evidence>
<dbReference type="InterPro" id="IPR029063">
    <property type="entry name" value="SAM-dependent_MTases_sf"/>
</dbReference>
<keyword evidence="1" id="KW-0472">Membrane</keyword>
<reference evidence="4" key="1">
    <citation type="submission" date="2016-10" db="EMBL/GenBank/DDBJ databases">
        <authorList>
            <person name="Varghese N."/>
            <person name="Submissions S."/>
        </authorList>
    </citation>
    <scope>NUCLEOTIDE SEQUENCE [LARGE SCALE GENOMIC DNA]</scope>
    <source>
        <strain evidence="4">CCM 7469</strain>
    </source>
</reference>
<dbReference type="SUPFAM" id="SSF53448">
    <property type="entry name" value="Nucleotide-diphospho-sugar transferases"/>
    <property type="match status" value="1"/>
</dbReference>
<dbReference type="NCBIfam" id="TIGR01444">
    <property type="entry name" value="fkbM_fam"/>
    <property type="match status" value="1"/>
</dbReference>
<dbReference type="Proteomes" id="UP000199636">
    <property type="component" value="Unassembled WGS sequence"/>
</dbReference>
<gene>
    <name evidence="3" type="ORF">SAMN05216272_101360</name>
</gene>
<keyword evidence="3" id="KW-0808">Transferase</keyword>
<keyword evidence="1" id="KW-0997">Cell inner membrane</keyword>
<dbReference type="InterPro" id="IPR006342">
    <property type="entry name" value="FkbM_mtfrase"/>
</dbReference>
<evidence type="ECO:0000256" key="1">
    <source>
        <dbReference type="ARBA" id="ARBA00022519"/>
    </source>
</evidence>
<sequence length="437" mass="48254">MKCCVIMPVGPGHQEIVSRAKDSVARAVAHGLGAFQEVQIIEIDDTKGRLGRSHARNLAIREAGERGIEWLFFLDADDLMLPSAFSDVEALLADYDAIWGAIYVADLQAGQAVRRPEQISPLTSLEQVLLNDPYLTLQMGHFVRQEVAARYPFDTQMDTGEDFDYYLRLWKNQRCIKIDTPLFLNVRGQHSSGPRSAHGGDWRAAINRVFSDFCRDNDVVASIPLNGTTLALRLSNTLDPVQGLLAGEQLHEAGELAEILPRLPAASRVLDVGGHIGSHALFFACIAGAGELDSYEADETLAAFLEYNLRLNGLDEAAYRAHCATIGAGPDNPAPEQQLFGRMELRDYISPLGVALDSLHPDGGCDLLRVDRRGHELLILRGAQRLIERTRPLILVRALNENKTALLAWAERNAYRVVRSFDYSLSSNYLLVAAEKA</sequence>
<dbReference type="SUPFAM" id="SSF53335">
    <property type="entry name" value="S-adenosyl-L-methionine-dependent methyltransferases"/>
    <property type="match status" value="1"/>
</dbReference>
<name>A0A1G8C2W1_9PSED</name>
<proteinExistence type="predicted"/>
<dbReference type="GO" id="GO:0032259">
    <property type="term" value="P:methylation"/>
    <property type="evidence" value="ECO:0007669"/>
    <property type="project" value="UniProtKB-KW"/>
</dbReference>
<protein>
    <submittedName>
        <fullName evidence="3">Methyltransferase, FkbM family</fullName>
    </submittedName>
</protein>
<dbReference type="GO" id="GO:0008168">
    <property type="term" value="F:methyltransferase activity"/>
    <property type="evidence" value="ECO:0007669"/>
    <property type="project" value="UniProtKB-KW"/>
</dbReference>
<dbReference type="InterPro" id="IPR029044">
    <property type="entry name" value="Nucleotide-diphossugar_trans"/>
</dbReference>
<dbReference type="InterPro" id="IPR001173">
    <property type="entry name" value="Glyco_trans_2-like"/>
</dbReference>